<dbReference type="OMA" id="AYFRTRP"/>
<dbReference type="NCBIfam" id="TIGR00558">
    <property type="entry name" value="pdxH"/>
    <property type="match status" value="1"/>
</dbReference>
<evidence type="ECO:0000256" key="7">
    <source>
        <dbReference type="ARBA" id="ARBA00023002"/>
    </source>
</evidence>
<dbReference type="InterPro" id="IPR019576">
    <property type="entry name" value="Pyridoxamine_oxidase_dimer_C"/>
</dbReference>
<dbReference type="SUPFAM" id="SSF50475">
    <property type="entry name" value="FMN-binding split barrel"/>
    <property type="match status" value="1"/>
</dbReference>
<evidence type="ECO:0000313" key="11">
    <source>
        <dbReference type="EMBL" id="ONH69795.1"/>
    </source>
</evidence>
<reference evidence="10" key="1">
    <citation type="journal article" date="2014" name="Genome Announc.">
        <title>Genome sequence of the yeast Cyberlindnera fabianii (Hansenula fabianii).</title>
        <authorList>
            <person name="Freel K.C."/>
            <person name="Sarilar V."/>
            <person name="Neuveglise C."/>
            <person name="Devillers H."/>
            <person name="Friedrich A."/>
            <person name="Schacherer J."/>
        </authorList>
    </citation>
    <scope>NUCLEOTIDE SEQUENCE</scope>
    <source>
        <strain evidence="10">YJS4271</strain>
    </source>
</reference>
<dbReference type="STRING" id="36022.A0A061AJE2"/>
<evidence type="ECO:0000256" key="6">
    <source>
        <dbReference type="ARBA" id="ARBA00022643"/>
    </source>
</evidence>
<evidence type="ECO:0000256" key="4">
    <source>
        <dbReference type="ARBA" id="ARBA00012801"/>
    </source>
</evidence>
<evidence type="ECO:0000256" key="3">
    <source>
        <dbReference type="ARBA" id="ARBA00005037"/>
    </source>
</evidence>
<proteinExistence type="inferred from homology"/>
<dbReference type="GO" id="GO:0004733">
    <property type="term" value="F:pyridoxamine phosphate oxidase activity"/>
    <property type="evidence" value="ECO:0007669"/>
    <property type="project" value="UniProtKB-EC"/>
</dbReference>
<comment type="pathway">
    <text evidence="3">Cofactor metabolism; pyridoxal 5'-phosphate salvage; pyridoxal 5'-phosphate from pyridoxine 5'-phosphate: step 1/1.</text>
</comment>
<sequence length="257" mass="30204">MTQSITIKPRDFSWESSMLRRTFVRSFSSVKKKPFKMPDEKPLVFAPPTYQYEKGSLDTSQVDEDPIVQFKAWFDEAFKVEQIPESVNFATAELPSGRVSSRVVLLKELDHRGFIVYSNWDKSKKARDIKSNPQAALTWFWKNLQRQVRVEGKTEFVDRETSERYFSTRPRGSQIGAWSSPQSSVIKDRQELEDIYKQREKQFEGQEKVPCPEYWGGLRIVPLEIEFWQGGASRLHDRVVFRRENEDAEWQKVRIAP</sequence>
<dbReference type="Proteomes" id="UP000189513">
    <property type="component" value="Unassembled WGS sequence"/>
</dbReference>
<dbReference type="PROSITE" id="PS01064">
    <property type="entry name" value="PYRIDOX_OXIDASE"/>
    <property type="match status" value="1"/>
</dbReference>
<dbReference type="InterPro" id="IPR012349">
    <property type="entry name" value="Split_barrel_FMN-bd"/>
</dbReference>
<evidence type="ECO:0000256" key="1">
    <source>
        <dbReference type="ARBA" id="ARBA00001917"/>
    </source>
</evidence>
<dbReference type="Gene3D" id="2.30.110.10">
    <property type="entry name" value="Electron Transport, Fmn-binding Protein, Chain A"/>
    <property type="match status" value="1"/>
</dbReference>
<dbReference type="InterPro" id="IPR019740">
    <property type="entry name" value="Pyridox_Oxase_CS"/>
</dbReference>
<dbReference type="AlphaFoldDB" id="A0A061AJE2"/>
<dbReference type="GO" id="GO:0008615">
    <property type="term" value="P:pyridoxine biosynthetic process"/>
    <property type="evidence" value="ECO:0007669"/>
    <property type="project" value="InterPro"/>
</dbReference>
<feature type="domain" description="Pyridoxine 5'-phosphate oxidase dimerisation C-terminal" evidence="9">
    <location>
        <begin position="215"/>
        <end position="257"/>
    </location>
</feature>
<dbReference type="InterPro" id="IPR000659">
    <property type="entry name" value="Pyridox_Oxase"/>
</dbReference>
<reference evidence="12" key="2">
    <citation type="journal article" date="2017" name="Genome Announc.">
        <title>Genome sequences of Cyberlindnera fabianii 65, Pichia kudriavzevii 129, and Saccharomyces cerevisiae 131 isolated from fermented masau fruits in Zimbabwe.</title>
        <authorList>
            <person name="van Rijswijck I.M.H."/>
            <person name="Derks M.F.L."/>
            <person name="Abee T."/>
            <person name="de Ridder D."/>
            <person name="Smid E.J."/>
        </authorList>
    </citation>
    <scope>NUCLEOTIDE SEQUENCE [LARGE SCALE GENOMIC DNA]</scope>
    <source>
        <strain evidence="12">65</strain>
    </source>
</reference>
<keyword evidence="12" id="KW-1185">Reference proteome</keyword>
<dbReference type="OrthoDB" id="303614at2759"/>
<dbReference type="Pfam" id="PF01243">
    <property type="entry name" value="PNPOx_N"/>
    <property type="match status" value="1"/>
</dbReference>
<reference evidence="11" key="3">
    <citation type="submission" date="2017-01" db="EMBL/GenBank/DDBJ databases">
        <authorList>
            <person name="Mah S.A."/>
            <person name="Swanson W.J."/>
            <person name="Moy G.W."/>
            <person name="Vacquier V.D."/>
        </authorList>
    </citation>
    <scope>NUCLEOTIDE SEQUENCE [LARGE SCALE GENOMIC DNA]</scope>
    <source>
        <strain evidence="11">65</strain>
    </source>
</reference>
<dbReference type="EMBL" id="MPUK01000001">
    <property type="protein sequence ID" value="ONH69795.1"/>
    <property type="molecule type" value="Genomic_DNA"/>
</dbReference>
<keyword evidence="7" id="KW-0560">Oxidoreductase</keyword>
<dbReference type="EMBL" id="LK052886">
    <property type="protein sequence ID" value="CDR37675.1"/>
    <property type="molecule type" value="Genomic_DNA"/>
</dbReference>
<evidence type="ECO:0000259" key="8">
    <source>
        <dbReference type="Pfam" id="PF01243"/>
    </source>
</evidence>
<evidence type="ECO:0000259" key="9">
    <source>
        <dbReference type="Pfam" id="PF10590"/>
    </source>
</evidence>
<dbReference type="VEuPathDB" id="FungiDB:BON22_0201"/>
<protein>
    <recommendedName>
        <fullName evidence="4">pyridoxal 5'-phosphate synthase</fullName>
        <ecNumber evidence="4">1.4.3.5</ecNumber>
    </recommendedName>
</protein>
<keyword evidence="5" id="KW-0285">Flavoprotein</keyword>
<evidence type="ECO:0000256" key="2">
    <source>
        <dbReference type="ARBA" id="ARBA00004738"/>
    </source>
</evidence>
<dbReference type="InterPro" id="IPR011576">
    <property type="entry name" value="Pyridox_Oxase_N"/>
</dbReference>
<feature type="domain" description="Pyridoxamine 5'-phosphate oxidase N-terminal" evidence="8">
    <location>
        <begin position="84"/>
        <end position="194"/>
    </location>
</feature>
<evidence type="ECO:0000313" key="10">
    <source>
        <dbReference type="EMBL" id="CDR37675.1"/>
    </source>
</evidence>
<comment type="pathway">
    <text evidence="2">Cofactor metabolism; pyridoxal 5'-phosphate salvage; pyridoxal 5'-phosphate from pyridoxamine 5'-phosphate: step 1/1.</text>
</comment>
<accession>A0A061AJE2</accession>
<gene>
    <name evidence="11" type="ORF">BON22_0201</name>
    <name evidence="10" type="ORF">CYFA0S_01e14708g</name>
</gene>
<keyword evidence="6" id="KW-0288">FMN</keyword>
<evidence type="ECO:0000313" key="12">
    <source>
        <dbReference type="Proteomes" id="UP000189513"/>
    </source>
</evidence>
<dbReference type="PIRSF" id="PIRSF000190">
    <property type="entry name" value="Pyd_amn-ph_oxd"/>
    <property type="match status" value="1"/>
</dbReference>
<dbReference type="EC" id="1.4.3.5" evidence="4"/>
<dbReference type="NCBIfam" id="NF004231">
    <property type="entry name" value="PRK05679.1"/>
    <property type="match status" value="1"/>
</dbReference>
<name>A0A061AJE2_CYBFA</name>
<dbReference type="PANTHER" id="PTHR10851">
    <property type="entry name" value="PYRIDOXINE-5-PHOSPHATE OXIDASE"/>
    <property type="match status" value="1"/>
</dbReference>
<comment type="cofactor">
    <cofactor evidence="1">
        <name>FMN</name>
        <dbReference type="ChEBI" id="CHEBI:58210"/>
    </cofactor>
</comment>
<dbReference type="PANTHER" id="PTHR10851:SF0">
    <property type="entry name" value="PYRIDOXINE-5'-PHOSPHATE OXIDASE"/>
    <property type="match status" value="1"/>
</dbReference>
<dbReference type="UniPathway" id="UPA01068">
    <property type="reaction ID" value="UER00304"/>
</dbReference>
<dbReference type="Pfam" id="PF10590">
    <property type="entry name" value="PNP_phzG_C"/>
    <property type="match status" value="1"/>
</dbReference>
<dbReference type="GO" id="GO:0010181">
    <property type="term" value="F:FMN binding"/>
    <property type="evidence" value="ECO:0007669"/>
    <property type="project" value="InterPro"/>
</dbReference>
<organism evidence="10">
    <name type="scientific">Cyberlindnera fabianii</name>
    <name type="common">Yeast</name>
    <name type="synonym">Hansenula fabianii</name>
    <dbReference type="NCBI Taxonomy" id="36022"/>
    <lineage>
        <taxon>Eukaryota</taxon>
        <taxon>Fungi</taxon>
        <taxon>Dikarya</taxon>
        <taxon>Ascomycota</taxon>
        <taxon>Saccharomycotina</taxon>
        <taxon>Saccharomycetes</taxon>
        <taxon>Phaffomycetales</taxon>
        <taxon>Phaffomycetaceae</taxon>
        <taxon>Cyberlindnera</taxon>
    </lineage>
</organism>
<evidence type="ECO:0000256" key="5">
    <source>
        <dbReference type="ARBA" id="ARBA00022630"/>
    </source>
</evidence>
<dbReference type="HAMAP" id="MF_01629">
    <property type="entry name" value="PdxH"/>
    <property type="match status" value="1"/>
</dbReference>